<name>A0ACC6PAM2_9BACL</name>
<reference evidence="1" key="1">
    <citation type="submission" date="2024-03" db="EMBL/GenBank/DDBJ databases">
        <title>Whole genome sequecning of epiphytes from Marcgravia umbellata leaves.</title>
        <authorList>
            <person name="Kumar G."/>
            <person name="Savka M.A."/>
        </authorList>
    </citation>
    <scope>NUCLEOTIDE SEQUENCE</scope>
    <source>
        <strain evidence="1">RIT_BL5</strain>
    </source>
</reference>
<evidence type="ECO:0000313" key="2">
    <source>
        <dbReference type="Proteomes" id="UP001380953"/>
    </source>
</evidence>
<gene>
    <name evidence="1" type="ORF">WKI47_06345</name>
</gene>
<evidence type="ECO:0000313" key="1">
    <source>
        <dbReference type="EMBL" id="MEJ8303534.1"/>
    </source>
</evidence>
<dbReference type="EMBL" id="JBBKAR010000019">
    <property type="protein sequence ID" value="MEJ8303534.1"/>
    <property type="molecule type" value="Genomic_DNA"/>
</dbReference>
<proteinExistence type="predicted"/>
<keyword evidence="2" id="KW-1185">Reference proteome</keyword>
<dbReference type="Proteomes" id="UP001380953">
    <property type="component" value="Unassembled WGS sequence"/>
</dbReference>
<protein>
    <submittedName>
        <fullName evidence="1">Alpha-glucosidase</fullName>
    </submittedName>
</protein>
<accession>A0ACC6PAM2</accession>
<sequence>MNTLNKQSEQRESLLAASQRQWWKRAVFYQIYPQSFNDENGDGIGDLKGITTKLDYLAELGVDVLWICPIFDSPMIDNGYDVADYRSVNPIFGTDADLDELIAEADKRGMKILLDLVINHCSDQHRWFQTALEHPDSEEAGYFYFRATDNNRPPNNWRSIFGGPAWTRTQDGRWYLHTFAKEQPDLNWENPKLRRQLYDMVNDWLDKGVGGFRVDAITFIKKDLTFASRPAEPGKLYPIDHFQNYPGIHEFLDELKRETFARYDCVTVAEAPGVSPDTFAEYAGPDGHFSMIFDFNWDHNKDVPLKNEPESIASWRKRMFDSLLHTQKYGWSAIFLENHDQARGPDKFLDKANHHRDGVTCLATTYMLLQGSPFVYQGQELGMTNGFRGGIDEFYDVSALNQWHEGLEQGRSAEEMLQELNAYGRDNARTPFPWNAEPNGGFTTGTPWMPLHPDYPNVNAEQAQADEESVWTFYKQLIAFRKKGAWGDTLAFGSFEPAYEKYPGLIAYRRRLDGQTLLVLNNFGGELVLDFGASTDRRVVFANGEAEWTPGGELKLPPYRSVVLAES</sequence>
<organism evidence="1 2">
    <name type="scientific">Saccharibacillus sacchari</name>
    <dbReference type="NCBI Taxonomy" id="456493"/>
    <lineage>
        <taxon>Bacteria</taxon>
        <taxon>Bacillati</taxon>
        <taxon>Bacillota</taxon>
        <taxon>Bacilli</taxon>
        <taxon>Bacillales</taxon>
        <taxon>Paenibacillaceae</taxon>
        <taxon>Saccharibacillus</taxon>
    </lineage>
</organism>
<comment type="caution">
    <text evidence="1">The sequence shown here is derived from an EMBL/GenBank/DDBJ whole genome shotgun (WGS) entry which is preliminary data.</text>
</comment>